<evidence type="ECO:0000313" key="6">
    <source>
        <dbReference type="EMBL" id="KAK6933668.1"/>
    </source>
</evidence>
<dbReference type="EMBL" id="JBAMMX010000009">
    <property type="protein sequence ID" value="KAK6933668.1"/>
    <property type="molecule type" value="Genomic_DNA"/>
</dbReference>
<organism evidence="6 7">
    <name type="scientific">Dillenia turbinata</name>
    <dbReference type="NCBI Taxonomy" id="194707"/>
    <lineage>
        <taxon>Eukaryota</taxon>
        <taxon>Viridiplantae</taxon>
        <taxon>Streptophyta</taxon>
        <taxon>Embryophyta</taxon>
        <taxon>Tracheophyta</taxon>
        <taxon>Spermatophyta</taxon>
        <taxon>Magnoliopsida</taxon>
        <taxon>eudicotyledons</taxon>
        <taxon>Gunneridae</taxon>
        <taxon>Pentapetalae</taxon>
        <taxon>Dilleniales</taxon>
        <taxon>Dilleniaceae</taxon>
        <taxon>Dillenia</taxon>
    </lineage>
</organism>
<dbReference type="AlphaFoldDB" id="A0AAN8VEQ2"/>
<keyword evidence="6" id="KW-0675">Receptor</keyword>
<evidence type="ECO:0000256" key="2">
    <source>
        <dbReference type="ARBA" id="ARBA00022801"/>
    </source>
</evidence>
<dbReference type="InterPro" id="IPR000157">
    <property type="entry name" value="TIR_dom"/>
</dbReference>
<reference evidence="6 7" key="1">
    <citation type="submission" date="2023-12" db="EMBL/GenBank/DDBJ databases">
        <title>A high-quality genome assembly for Dillenia turbinata (Dilleniales).</title>
        <authorList>
            <person name="Chanderbali A."/>
        </authorList>
    </citation>
    <scope>NUCLEOTIDE SEQUENCE [LARGE SCALE GENOMIC DNA]</scope>
    <source>
        <strain evidence="6">LSX21</strain>
        <tissue evidence="6">Leaf</tissue>
    </source>
</reference>
<dbReference type="EC" id="3.2.2.6" evidence="1"/>
<dbReference type="SMART" id="SM00255">
    <property type="entry name" value="TIR"/>
    <property type="match status" value="1"/>
</dbReference>
<accession>A0AAN8VEQ2</accession>
<keyword evidence="3" id="KW-0520">NAD</keyword>
<protein>
    <recommendedName>
        <fullName evidence="1">ADP-ribosyl cyclase/cyclic ADP-ribose hydrolase</fullName>
        <ecNumber evidence="1">3.2.2.6</ecNumber>
    </recommendedName>
</protein>
<dbReference type="GO" id="GO:0061809">
    <property type="term" value="F:NAD+ nucleosidase activity, cyclic ADP-ribose generating"/>
    <property type="evidence" value="ECO:0007669"/>
    <property type="project" value="UniProtKB-EC"/>
</dbReference>
<evidence type="ECO:0000256" key="1">
    <source>
        <dbReference type="ARBA" id="ARBA00011982"/>
    </source>
</evidence>
<dbReference type="PROSITE" id="PS50104">
    <property type="entry name" value="TIR"/>
    <property type="match status" value="1"/>
</dbReference>
<evidence type="ECO:0000256" key="3">
    <source>
        <dbReference type="ARBA" id="ARBA00023027"/>
    </source>
</evidence>
<dbReference type="InterPro" id="IPR035897">
    <property type="entry name" value="Toll_tir_struct_dom_sf"/>
</dbReference>
<feature type="domain" description="TIR" evidence="5">
    <location>
        <begin position="13"/>
        <end position="179"/>
    </location>
</feature>
<dbReference type="Proteomes" id="UP001370490">
    <property type="component" value="Unassembled WGS sequence"/>
</dbReference>
<comment type="catalytic activity">
    <reaction evidence="4">
        <text>NAD(+) + H2O = ADP-D-ribose + nicotinamide + H(+)</text>
        <dbReference type="Rhea" id="RHEA:16301"/>
        <dbReference type="ChEBI" id="CHEBI:15377"/>
        <dbReference type="ChEBI" id="CHEBI:15378"/>
        <dbReference type="ChEBI" id="CHEBI:17154"/>
        <dbReference type="ChEBI" id="CHEBI:57540"/>
        <dbReference type="ChEBI" id="CHEBI:57967"/>
        <dbReference type="EC" id="3.2.2.6"/>
    </reaction>
    <physiologicalReaction direction="left-to-right" evidence="4">
        <dbReference type="Rhea" id="RHEA:16302"/>
    </physiologicalReaction>
</comment>
<dbReference type="SUPFAM" id="SSF52200">
    <property type="entry name" value="Toll/Interleukin receptor TIR domain"/>
    <property type="match status" value="1"/>
</dbReference>
<evidence type="ECO:0000259" key="5">
    <source>
        <dbReference type="PROSITE" id="PS50104"/>
    </source>
</evidence>
<gene>
    <name evidence="6" type="ORF">RJ641_036562</name>
</gene>
<dbReference type="PANTHER" id="PTHR32009:SF39">
    <property type="entry name" value="TIR DOMAIN-CONTAINING PROTEIN"/>
    <property type="match status" value="1"/>
</dbReference>
<name>A0AAN8VEQ2_9MAGN</name>
<proteinExistence type="predicted"/>
<sequence>MSSKISHHESRTWNYDVFLSFRGEDTRKTFTDHLYAALNQRGIHTFRDDEELERGMSISPELLKAIESSRIAIVVFSKDYASSKWCLEELAKIIDCINGYSKGPRTVFPVFYHVDPSDVQKLQGCYGEAMERHERELPVQEMEKVRRWRSALSRAASLSGWDVKRDNGGYPYSFPYSYL</sequence>
<comment type="caution">
    <text evidence="6">The sequence shown here is derived from an EMBL/GenBank/DDBJ whole genome shotgun (WGS) entry which is preliminary data.</text>
</comment>
<dbReference type="Gene3D" id="3.40.50.10140">
    <property type="entry name" value="Toll/interleukin-1 receptor homology (TIR) domain"/>
    <property type="match status" value="1"/>
</dbReference>
<keyword evidence="2" id="KW-0378">Hydrolase</keyword>
<dbReference type="FunFam" id="3.40.50.10140:FF:000007">
    <property type="entry name" value="Disease resistance protein (TIR-NBS-LRR class)"/>
    <property type="match status" value="1"/>
</dbReference>
<keyword evidence="7" id="KW-1185">Reference proteome</keyword>
<dbReference type="GO" id="GO:0007165">
    <property type="term" value="P:signal transduction"/>
    <property type="evidence" value="ECO:0007669"/>
    <property type="project" value="InterPro"/>
</dbReference>
<evidence type="ECO:0000313" key="7">
    <source>
        <dbReference type="Proteomes" id="UP001370490"/>
    </source>
</evidence>
<dbReference type="PANTHER" id="PTHR32009">
    <property type="entry name" value="TMV RESISTANCE PROTEIN N-LIKE"/>
    <property type="match status" value="1"/>
</dbReference>
<dbReference type="Pfam" id="PF01582">
    <property type="entry name" value="TIR"/>
    <property type="match status" value="1"/>
</dbReference>
<evidence type="ECO:0000256" key="4">
    <source>
        <dbReference type="ARBA" id="ARBA00047304"/>
    </source>
</evidence>